<protein>
    <submittedName>
        <fullName evidence="1">Uncharacterized protein</fullName>
    </submittedName>
</protein>
<dbReference type="Proteomes" id="UP000248961">
    <property type="component" value="Unassembled WGS sequence"/>
</dbReference>
<dbReference type="EMBL" id="KZ824268">
    <property type="protein sequence ID" value="RAL17014.1"/>
    <property type="molecule type" value="Genomic_DNA"/>
</dbReference>
<accession>A0A395IFQ1</accession>
<dbReference type="OrthoDB" id="3466215at2759"/>
<dbReference type="GeneID" id="37200944"/>
<name>A0A395IFQ1_ASPHC</name>
<sequence>MAAVPDTVLATMYGRGNSGVIVTGLHGAIYIIGTIDNCMYAAESGTRKDTFICAVSVLTEAAVFGRALENYRVTGSFTNKRDELEGDFTHLDRDFSQLGDGASIWDIYCEGIPRNATHLPHTLQKR</sequence>
<organism evidence="1 2">
    <name type="scientific">Aspergillus homomorphus (strain CBS 101889)</name>
    <dbReference type="NCBI Taxonomy" id="1450537"/>
    <lineage>
        <taxon>Eukaryota</taxon>
        <taxon>Fungi</taxon>
        <taxon>Dikarya</taxon>
        <taxon>Ascomycota</taxon>
        <taxon>Pezizomycotina</taxon>
        <taxon>Eurotiomycetes</taxon>
        <taxon>Eurotiomycetidae</taxon>
        <taxon>Eurotiales</taxon>
        <taxon>Aspergillaceae</taxon>
        <taxon>Aspergillus</taxon>
        <taxon>Aspergillus subgen. Circumdati</taxon>
    </lineage>
</organism>
<dbReference type="VEuPathDB" id="FungiDB:BO97DRAFT_420399"/>
<gene>
    <name evidence="1" type="ORF">BO97DRAFT_420399</name>
</gene>
<keyword evidence="2" id="KW-1185">Reference proteome</keyword>
<dbReference type="RefSeq" id="XP_025556168.1">
    <property type="nucleotide sequence ID" value="XM_025696655.1"/>
</dbReference>
<dbReference type="AlphaFoldDB" id="A0A395IFQ1"/>
<proteinExistence type="predicted"/>
<reference evidence="1 2" key="1">
    <citation type="submission" date="2018-02" db="EMBL/GenBank/DDBJ databases">
        <title>The genomes of Aspergillus section Nigri reveals drivers in fungal speciation.</title>
        <authorList>
            <consortium name="DOE Joint Genome Institute"/>
            <person name="Vesth T.C."/>
            <person name="Nybo J."/>
            <person name="Theobald S."/>
            <person name="Brandl J."/>
            <person name="Frisvad J.C."/>
            <person name="Nielsen K.F."/>
            <person name="Lyhne E.K."/>
            <person name="Kogle M.E."/>
            <person name="Kuo A."/>
            <person name="Riley R."/>
            <person name="Clum A."/>
            <person name="Nolan M."/>
            <person name="Lipzen A."/>
            <person name="Salamov A."/>
            <person name="Henrissat B."/>
            <person name="Wiebenga A."/>
            <person name="De vries R.P."/>
            <person name="Grigoriev I.V."/>
            <person name="Mortensen U.H."/>
            <person name="Andersen M.R."/>
            <person name="Baker S.E."/>
        </authorList>
    </citation>
    <scope>NUCLEOTIDE SEQUENCE [LARGE SCALE GENOMIC DNA]</scope>
    <source>
        <strain evidence="1 2">CBS 101889</strain>
    </source>
</reference>
<evidence type="ECO:0000313" key="1">
    <source>
        <dbReference type="EMBL" id="RAL17014.1"/>
    </source>
</evidence>
<evidence type="ECO:0000313" key="2">
    <source>
        <dbReference type="Proteomes" id="UP000248961"/>
    </source>
</evidence>